<feature type="transmembrane region" description="Helical" evidence="1">
    <location>
        <begin position="52"/>
        <end position="76"/>
    </location>
</feature>
<dbReference type="EMBL" id="JGYW01000004">
    <property type="protein sequence ID" value="KFI59227.1"/>
    <property type="molecule type" value="Genomic_DNA"/>
</dbReference>
<accession>A0A087AKC7</accession>
<gene>
    <name evidence="3" type="ORF">BGLCM_0820</name>
</gene>
<protein>
    <submittedName>
        <fullName evidence="3">Putative LysM domain protein</fullName>
    </submittedName>
</protein>
<dbReference type="Proteomes" id="UP000029074">
    <property type="component" value="Unassembled WGS sequence"/>
</dbReference>
<dbReference type="SUPFAM" id="SSF54106">
    <property type="entry name" value="LysM domain"/>
    <property type="match status" value="1"/>
</dbReference>
<evidence type="ECO:0000313" key="4">
    <source>
        <dbReference type="Proteomes" id="UP000029074"/>
    </source>
</evidence>
<name>A0A087AKC7_9BIFI</name>
<comment type="caution">
    <text evidence="3">The sequence shown here is derived from an EMBL/GenBank/DDBJ whole genome shotgun (WGS) entry which is preliminary data.</text>
</comment>
<sequence>MVHLHQGLGHRLHQDLRQDLHHGLGHGLSQIRRTGRVVSVARAVRDGVSRHLGIVVVLLALALGAGVMVADAVPAWSQPSGQPTIDYTVNYTVQPGDTLWSIAQRVAPRKQDVPAMVQRISELNALPDSTLQSGQHLKLPDLSA</sequence>
<keyword evidence="1" id="KW-0812">Transmembrane</keyword>
<reference evidence="3 4" key="1">
    <citation type="submission" date="2014-03" db="EMBL/GenBank/DDBJ databases">
        <title>Genomics of Bifidobacteria.</title>
        <authorList>
            <person name="Ventura M."/>
            <person name="Milani C."/>
            <person name="Lugli G.A."/>
        </authorList>
    </citation>
    <scope>NUCLEOTIDE SEQUENCE [LARGE SCALE GENOMIC DNA]</scope>
    <source>
        <strain evidence="3 4">LMG 11596</strain>
    </source>
</reference>
<dbReference type="PROSITE" id="PS51782">
    <property type="entry name" value="LYSM"/>
    <property type="match status" value="1"/>
</dbReference>
<keyword evidence="1" id="KW-0472">Membrane</keyword>
<dbReference type="RefSeq" id="WP_160268327.1">
    <property type="nucleotide sequence ID" value="NZ_ABXB03000001.1"/>
</dbReference>
<organism evidence="3 4">
    <name type="scientific">Bifidobacterium gallicum DSM 20093 = LMG 11596</name>
    <dbReference type="NCBI Taxonomy" id="561180"/>
    <lineage>
        <taxon>Bacteria</taxon>
        <taxon>Bacillati</taxon>
        <taxon>Actinomycetota</taxon>
        <taxon>Actinomycetes</taxon>
        <taxon>Bifidobacteriales</taxon>
        <taxon>Bifidobacteriaceae</taxon>
        <taxon>Bifidobacterium</taxon>
    </lineage>
</organism>
<dbReference type="InterPro" id="IPR036779">
    <property type="entry name" value="LysM_dom_sf"/>
</dbReference>
<proteinExistence type="predicted"/>
<dbReference type="Gene3D" id="3.10.350.10">
    <property type="entry name" value="LysM domain"/>
    <property type="match status" value="1"/>
</dbReference>
<dbReference type="InterPro" id="IPR018392">
    <property type="entry name" value="LysM"/>
</dbReference>
<dbReference type="SMART" id="SM00257">
    <property type="entry name" value="LysM"/>
    <property type="match status" value="1"/>
</dbReference>
<evidence type="ECO:0000256" key="1">
    <source>
        <dbReference type="SAM" id="Phobius"/>
    </source>
</evidence>
<feature type="domain" description="LysM" evidence="2">
    <location>
        <begin position="89"/>
        <end position="139"/>
    </location>
</feature>
<dbReference type="Pfam" id="PF01476">
    <property type="entry name" value="LysM"/>
    <property type="match status" value="1"/>
</dbReference>
<keyword evidence="1" id="KW-1133">Transmembrane helix</keyword>
<dbReference type="AlphaFoldDB" id="A0A087AKC7"/>
<keyword evidence="4" id="KW-1185">Reference proteome</keyword>
<evidence type="ECO:0000259" key="2">
    <source>
        <dbReference type="PROSITE" id="PS51782"/>
    </source>
</evidence>
<dbReference type="CDD" id="cd00118">
    <property type="entry name" value="LysM"/>
    <property type="match status" value="1"/>
</dbReference>
<evidence type="ECO:0000313" key="3">
    <source>
        <dbReference type="EMBL" id="KFI59227.1"/>
    </source>
</evidence>